<keyword evidence="3" id="KW-1185">Reference proteome</keyword>
<feature type="compositionally biased region" description="Gly residues" evidence="1">
    <location>
        <begin position="441"/>
        <end position="450"/>
    </location>
</feature>
<proteinExistence type="predicted"/>
<protein>
    <submittedName>
        <fullName evidence="2">WXG100 family type VII secretion target</fullName>
    </submittedName>
</protein>
<name>A0ABW8ECG9_STRT5</name>
<feature type="region of interest" description="Disordered" evidence="1">
    <location>
        <begin position="114"/>
        <end position="137"/>
    </location>
</feature>
<organism evidence="2 3">
    <name type="scientific">Streptomyces toxytricini</name>
    <name type="common">Actinomyces toxytricini</name>
    <dbReference type="NCBI Taxonomy" id="67369"/>
    <lineage>
        <taxon>Bacteria</taxon>
        <taxon>Bacillati</taxon>
        <taxon>Actinomycetota</taxon>
        <taxon>Actinomycetes</taxon>
        <taxon>Kitasatosporales</taxon>
        <taxon>Streptomycetaceae</taxon>
        <taxon>Streptomyces</taxon>
    </lineage>
</organism>
<gene>
    <name evidence="2" type="ORF">ACIO7M_07480</name>
</gene>
<evidence type="ECO:0000256" key="1">
    <source>
        <dbReference type="SAM" id="MobiDB-lite"/>
    </source>
</evidence>
<feature type="compositionally biased region" description="Basic and acidic residues" evidence="1">
    <location>
        <begin position="476"/>
        <end position="489"/>
    </location>
</feature>
<dbReference type="Proteomes" id="UP001617351">
    <property type="component" value="Unassembled WGS sequence"/>
</dbReference>
<evidence type="ECO:0000313" key="2">
    <source>
        <dbReference type="EMBL" id="MFJ2820936.1"/>
    </source>
</evidence>
<feature type="compositionally biased region" description="Basic and acidic residues" evidence="1">
    <location>
        <begin position="457"/>
        <end position="469"/>
    </location>
</feature>
<dbReference type="RefSeq" id="WP_402378476.1">
    <property type="nucleotide sequence ID" value="NZ_JBIUYY010000002.1"/>
</dbReference>
<reference evidence="2 3" key="1">
    <citation type="submission" date="2024-10" db="EMBL/GenBank/DDBJ databases">
        <title>The Natural Products Discovery Center: Release of the First 8490 Sequenced Strains for Exploring Actinobacteria Biosynthetic Diversity.</title>
        <authorList>
            <person name="Kalkreuter E."/>
            <person name="Kautsar S.A."/>
            <person name="Yang D."/>
            <person name="Bader C.D."/>
            <person name="Teijaro C.N."/>
            <person name="Fluegel L."/>
            <person name="Davis C.M."/>
            <person name="Simpson J.R."/>
            <person name="Lauterbach L."/>
            <person name="Steele A.D."/>
            <person name="Gui C."/>
            <person name="Meng S."/>
            <person name="Li G."/>
            <person name="Viehrig K."/>
            <person name="Ye F."/>
            <person name="Su P."/>
            <person name="Kiefer A.F."/>
            <person name="Nichols A."/>
            <person name="Cepeda A.J."/>
            <person name="Yan W."/>
            <person name="Fan B."/>
            <person name="Jiang Y."/>
            <person name="Adhikari A."/>
            <person name="Zheng C.-J."/>
            <person name="Schuster L."/>
            <person name="Cowan T.M."/>
            <person name="Smanski M.J."/>
            <person name="Chevrette M.G."/>
            <person name="De Carvalho L.P.S."/>
            <person name="Shen B."/>
        </authorList>
    </citation>
    <scope>NUCLEOTIDE SEQUENCE [LARGE SCALE GENOMIC DNA]</scope>
    <source>
        <strain evidence="2 3">NPDC087220</strain>
    </source>
</reference>
<comment type="caution">
    <text evidence="2">The sequence shown here is derived from an EMBL/GenBank/DDBJ whole genome shotgun (WGS) entry which is preliminary data.</text>
</comment>
<dbReference type="EMBL" id="JBIUYY010000002">
    <property type="protein sequence ID" value="MFJ2820936.1"/>
    <property type="molecule type" value="Genomic_DNA"/>
</dbReference>
<evidence type="ECO:0000313" key="3">
    <source>
        <dbReference type="Proteomes" id="UP001617351"/>
    </source>
</evidence>
<feature type="region of interest" description="Disordered" evidence="1">
    <location>
        <begin position="158"/>
        <end position="245"/>
    </location>
</feature>
<feature type="compositionally biased region" description="Low complexity" evidence="1">
    <location>
        <begin position="206"/>
        <end position="219"/>
    </location>
</feature>
<feature type="region of interest" description="Disordered" evidence="1">
    <location>
        <begin position="378"/>
        <end position="489"/>
    </location>
</feature>
<accession>A0ABW8ECG9</accession>
<feature type="compositionally biased region" description="Gly residues" evidence="1">
    <location>
        <begin position="378"/>
        <end position="389"/>
    </location>
</feature>
<sequence>MATNFEGYTHQQLLAMVKTLNPDLVKTRAAQLIEAAEAITKIGEDLRNHKVKGWEGEAALAFEQWASRASTATLHLGKYSASAGKWMQAASQTMYEVKDNIPAYDSAAAKNLQVSKEHRNEPDAQQLGREAHAKLSGDHTKAIDALTKLAQSYEQSKTQIAKEPIPTFPPMPGNFVPTGNYDSDSGYLSRGGSASGETYGAGGSYGPSASRSGPSGDSGVTPGRLAEPVLPQNTGPVSAPGLPDRDINVGLDNVAVLPDKTMPPVTGMPPTPGPGPVMPGPVAPMPPVMPVAPGTGPTLGGGGGSLNKVPPVAGPPSGGKLGMPPLMPRDTGIIGGRQVPSATGPTTGLPRGLVVGSEGAHPGGRPPAAMGMHSGMGGAHPSGPGGNGAGRRLAMEPGGVIGGARQPGAMPPGVVGRAAPSGQPFTHGGSGLVRNTPAGESGRGGMGHAGAGAHAPGRNERQGGERPDYLAEDEETWRSNDRVVPRVID</sequence>